<name>A0A974BXX4_XENLA</name>
<reference evidence="2" key="1">
    <citation type="journal article" date="2016" name="Nature">
        <title>Genome evolution in the allotetraploid frog Xenopus laevis.</title>
        <authorList>
            <person name="Session A.M."/>
            <person name="Uno Y."/>
            <person name="Kwon T."/>
            <person name="Chapman J.A."/>
            <person name="Toyoda A."/>
            <person name="Takahashi S."/>
            <person name="Fukui A."/>
            <person name="Hikosaka A."/>
            <person name="Suzuki A."/>
            <person name="Kondo M."/>
            <person name="van Heeringen S.J."/>
            <person name="Quigley I."/>
            <person name="Heinz S."/>
            <person name="Ogino H."/>
            <person name="Ochi H."/>
            <person name="Hellsten U."/>
            <person name="Lyons J.B."/>
            <person name="Simakov O."/>
            <person name="Putnam N."/>
            <person name="Stites J."/>
            <person name="Kuroki Y."/>
            <person name="Tanaka T."/>
            <person name="Michiue T."/>
            <person name="Watanabe M."/>
            <person name="Bogdanovic O."/>
            <person name="Lister R."/>
            <person name="Georgiou G."/>
            <person name="Paranjpe S.S."/>
            <person name="van Kruijsbergen I."/>
            <person name="Shu S."/>
            <person name="Carlson J."/>
            <person name="Kinoshita T."/>
            <person name="Ohta Y."/>
            <person name="Mawaribuchi S."/>
            <person name="Jenkins J."/>
            <person name="Grimwood J."/>
            <person name="Schmutz J."/>
            <person name="Mitros T."/>
            <person name="Mozaffari S.V."/>
            <person name="Suzuki Y."/>
            <person name="Haramoto Y."/>
            <person name="Yamamoto T.S."/>
            <person name="Takagi C."/>
            <person name="Heald R."/>
            <person name="Miller K."/>
            <person name="Haudenschild C."/>
            <person name="Kitzman J."/>
            <person name="Nakayama T."/>
            <person name="Izutsu Y."/>
            <person name="Robert J."/>
            <person name="Fortriede J."/>
            <person name="Burns K."/>
            <person name="Lotay V."/>
            <person name="Karimi K."/>
            <person name="Yasuoka Y."/>
            <person name="Dichmann D.S."/>
            <person name="Flajnik M.F."/>
            <person name="Houston D.W."/>
            <person name="Shendure J."/>
            <person name="DuPasquier L."/>
            <person name="Vize P.D."/>
            <person name="Zorn A.M."/>
            <person name="Ito M."/>
            <person name="Marcotte E.M."/>
            <person name="Wallingford J.B."/>
            <person name="Ito Y."/>
            <person name="Asashima M."/>
            <person name="Ueno N."/>
            <person name="Matsuda Y."/>
            <person name="Veenstra G.J."/>
            <person name="Fujiyama A."/>
            <person name="Harland R.M."/>
            <person name="Taira M."/>
            <person name="Rokhsar D.S."/>
        </authorList>
    </citation>
    <scope>NUCLEOTIDE SEQUENCE [LARGE SCALE GENOMIC DNA]</scope>
    <source>
        <strain evidence="2">J</strain>
    </source>
</reference>
<dbReference type="EMBL" id="CM004482">
    <property type="protein sequence ID" value="OCT62891.1"/>
    <property type="molecule type" value="Genomic_DNA"/>
</dbReference>
<sequence>MAEVDREDTFKGGWSGAERWDLGRLGVGLRQYNQGYYGRIIILAPVLAGILPAGPVKHRPGSKHKGKIGQDPEQIFKCIASLIGHTPLILQCNSQTGPCST</sequence>
<evidence type="ECO:0000313" key="1">
    <source>
        <dbReference type="EMBL" id="OCT62891.1"/>
    </source>
</evidence>
<dbReference type="AlphaFoldDB" id="A0A974BXX4"/>
<evidence type="ECO:0000313" key="2">
    <source>
        <dbReference type="Proteomes" id="UP000694892"/>
    </source>
</evidence>
<organism evidence="1 2">
    <name type="scientific">Xenopus laevis</name>
    <name type="common">African clawed frog</name>
    <dbReference type="NCBI Taxonomy" id="8355"/>
    <lineage>
        <taxon>Eukaryota</taxon>
        <taxon>Metazoa</taxon>
        <taxon>Chordata</taxon>
        <taxon>Craniata</taxon>
        <taxon>Vertebrata</taxon>
        <taxon>Euteleostomi</taxon>
        <taxon>Amphibia</taxon>
        <taxon>Batrachia</taxon>
        <taxon>Anura</taxon>
        <taxon>Pipoidea</taxon>
        <taxon>Pipidae</taxon>
        <taxon>Xenopodinae</taxon>
        <taxon>Xenopus</taxon>
        <taxon>Xenopus</taxon>
    </lineage>
</organism>
<accession>A0A974BXX4</accession>
<proteinExistence type="predicted"/>
<dbReference type="Proteomes" id="UP000694892">
    <property type="component" value="Chromosome 9_10L"/>
</dbReference>
<protein>
    <submittedName>
        <fullName evidence="1">Uncharacterized protein</fullName>
    </submittedName>
</protein>
<gene>
    <name evidence="1" type="ORF">XELAEV_18043982mg</name>
</gene>